<dbReference type="AlphaFoldDB" id="A0A508SWF8"/>
<proteinExistence type="predicted"/>
<sequence length="319" mass="33129">MSSGGKARPNDTVNTLGAAKQATEPRDPKQASTQTASPATGAKASTATADEVLAKQALEGLKRIRAKARMDKMAISTPAPAVVRPAVIVAKPPPPRPPWVVPLASLAVAVGVVVSVCTGVMAYLITMQPAPTNTAANAEIRSLRDTVAQLRKQMSGVTENLDGLRTAVDQSSKATNDRFGRFAENLDRIERVSSSSTVKLDRLAQAQAQAAAPVAPQSQPSAQAMPMLASAAAAADISVTGSVSPPEHAQAPRKVVKGWTVRQAYEGIAILQGPNGVVEAMLGQQVPGLGRIEDIRNENGRLVVLCGSGAIYSARKPTP</sequence>
<keyword evidence="5" id="KW-1185">Reference proteome</keyword>
<feature type="transmembrane region" description="Helical" evidence="3">
    <location>
        <begin position="99"/>
        <end position="125"/>
    </location>
</feature>
<name>A0A508SWF8_9BRAD</name>
<evidence type="ECO:0000256" key="1">
    <source>
        <dbReference type="SAM" id="Coils"/>
    </source>
</evidence>
<reference evidence="4" key="1">
    <citation type="submission" date="2019-02" db="EMBL/GenBank/DDBJ databases">
        <authorList>
            <person name="Pothier F.J."/>
        </authorList>
    </citation>
    <scope>NUCLEOTIDE SEQUENCE</scope>
    <source>
        <strain evidence="4">CI-1B</strain>
    </source>
</reference>
<gene>
    <name evidence="4" type="ORF">CI1B_12130</name>
</gene>
<organism evidence="4 5">
    <name type="scientific">Bradyrhizobium ivorense</name>
    <dbReference type="NCBI Taxonomy" id="2511166"/>
    <lineage>
        <taxon>Bacteria</taxon>
        <taxon>Pseudomonadati</taxon>
        <taxon>Pseudomonadota</taxon>
        <taxon>Alphaproteobacteria</taxon>
        <taxon>Hyphomicrobiales</taxon>
        <taxon>Nitrobacteraceae</taxon>
        <taxon>Bradyrhizobium</taxon>
    </lineage>
</organism>
<keyword evidence="3" id="KW-0812">Transmembrane</keyword>
<protein>
    <submittedName>
        <fullName evidence="4">Uncharacterized protein</fullName>
    </submittedName>
</protein>
<dbReference type="RefSeq" id="WP_139857820.1">
    <property type="nucleotide sequence ID" value="NZ_CAADFC020000004.1"/>
</dbReference>
<feature type="compositionally biased region" description="Polar residues" evidence="2">
    <location>
        <begin position="30"/>
        <end position="48"/>
    </location>
</feature>
<comment type="caution">
    <text evidence="4">The sequence shown here is derived from an EMBL/GenBank/DDBJ whole genome shotgun (WGS) entry which is preliminary data.</text>
</comment>
<evidence type="ECO:0000313" key="4">
    <source>
        <dbReference type="EMBL" id="VIO66101.1"/>
    </source>
</evidence>
<feature type="coiled-coil region" evidence="1">
    <location>
        <begin position="133"/>
        <end position="167"/>
    </location>
</feature>
<keyword evidence="1" id="KW-0175">Coiled coil</keyword>
<keyword evidence="3" id="KW-0472">Membrane</keyword>
<evidence type="ECO:0000256" key="2">
    <source>
        <dbReference type="SAM" id="MobiDB-lite"/>
    </source>
</evidence>
<dbReference type="OrthoDB" id="8255701at2"/>
<keyword evidence="3" id="KW-1133">Transmembrane helix</keyword>
<accession>A0A508SWF8</accession>
<dbReference type="EMBL" id="CAADFC020000004">
    <property type="protein sequence ID" value="VIO66101.1"/>
    <property type="molecule type" value="Genomic_DNA"/>
</dbReference>
<evidence type="ECO:0000256" key="3">
    <source>
        <dbReference type="SAM" id="Phobius"/>
    </source>
</evidence>
<dbReference type="Proteomes" id="UP000328092">
    <property type="component" value="Unassembled WGS sequence"/>
</dbReference>
<evidence type="ECO:0000313" key="5">
    <source>
        <dbReference type="Proteomes" id="UP000328092"/>
    </source>
</evidence>
<feature type="region of interest" description="Disordered" evidence="2">
    <location>
        <begin position="1"/>
        <end position="49"/>
    </location>
</feature>